<evidence type="ECO:0000313" key="1">
    <source>
        <dbReference type="EMBL" id="ARU55805.1"/>
    </source>
</evidence>
<reference evidence="1 2" key="1">
    <citation type="submission" date="2017-05" db="EMBL/GenBank/DDBJ databases">
        <title>Genomic insights into alkan degradation activity of Oleiphilus messinensis.</title>
        <authorList>
            <person name="Kozyavkin S.A."/>
            <person name="Slesarev A.I."/>
            <person name="Golyshin P.N."/>
            <person name="Korzhenkov A."/>
            <person name="Golyshina O.N."/>
            <person name="Toshchakov S.V."/>
        </authorList>
    </citation>
    <scope>NUCLEOTIDE SEQUENCE [LARGE SCALE GENOMIC DNA]</scope>
    <source>
        <strain evidence="1 2">ME102</strain>
    </source>
</reference>
<sequence>MIRNHFNPGSLPLGLVSRTVFLGIYFFFSIVQAQAETGITVRVINQNGDPVQDAVLETRERVFPETLPRGSAEMDQIDRQFVPFVLPVMVGTQVQFPNRDNIRHHVYSFSNPKPFELKLYSGRSAPPVTFEKHGVVVLGCNIHDHMIGYIYISRAPFAQTAADGLANLPYKDRKWTVWHPWIVGGQPIEKVIADAADRKGVVEIEIALDLPVQQSTKKSLLERRFKRKTPD</sequence>
<dbReference type="InterPro" id="IPR034242">
    <property type="entry name" value="MauL"/>
</dbReference>
<dbReference type="Proteomes" id="UP000196027">
    <property type="component" value="Chromosome"/>
</dbReference>
<protein>
    <submittedName>
        <fullName evidence="1">Plastocyanin/azurin family protein</fullName>
    </submittedName>
</protein>
<dbReference type="KEGG" id="ome:OLMES_1730"/>
<evidence type="ECO:0000313" key="2">
    <source>
        <dbReference type="Proteomes" id="UP000196027"/>
    </source>
</evidence>
<keyword evidence="2" id="KW-1185">Reference proteome</keyword>
<gene>
    <name evidence="1" type="ORF">OLMES_1730</name>
</gene>
<dbReference type="SUPFAM" id="SSF49503">
    <property type="entry name" value="Cupredoxins"/>
    <property type="match status" value="1"/>
</dbReference>
<proteinExistence type="predicted"/>
<dbReference type="AlphaFoldDB" id="A0A1Y0I8K1"/>
<dbReference type="InterPro" id="IPR008972">
    <property type="entry name" value="Cupredoxin"/>
</dbReference>
<accession>A0A1Y0I8K1</accession>
<dbReference type="CDD" id="cd04221">
    <property type="entry name" value="MauL"/>
    <property type="match status" value="1"/>
</dbReference>
<dbReference type="EMBL" id="CP021425">
    <property type="protein sequence ID" value="ARU55805.1"/>
    <property type="molecule type" value="Genomic_DNA"/>
</dbReference>
<name>A0A1Y0I8K1_9GAMM</name>
<dbReference type="Gene3D" id="2.60.40.420">
    <property type="entry name" value="Cupredoxins - blue copper proteins"/>
    <property type="match status" value="1"/>
</dbReference>
<organism evidence="1 2">
    <name type="scientific">Oleiphilus messinensis</name>
    <dbReference type="NCBI Taxonomy" id="141451"/>
    <lineage>
        <taxon>Bacteria</taxon>
        <taxon>Pseudomonadati</taxon>
        <taxon>Pseudomonadota</taxon>
        <taxon>Gammaproteobacteria</taxon>
        <taxon>Oceanospirillales</taxon>
        <taxon>Oleiphilaceae</taxon>
        <taxon>Oleiphilus</taxon>
    </lineage>
</organism>